<dbReference type="Gene3D" id="3.100.10.10">
    <property type="match status" value="1"/>
</dbReference>
<dbReference type="AlphaFoldDB" id="A0A7X0MSH5"/>
<dbReference type="GO" id="GO:0006412">
    <property type="term" value="P:translation"/>
    <property type="evidence" value="ECO:0007669"/>
    <property type="project" value="UniProtKB-UniRule"/>
</dbReference>
<keyword evidence="2 4" id="KW-0689">Ribosomal protein</keyword>
<evidence type="ECO:0000256" key="2">
    <source>
        <dbReference type="ARBA" id="ARBA00022980"/>
    </source>
</evidence>
<dbReference type="PANTHER" id="PTHR12934">
    <property type="entry name" value="50S RIBOSOMAL PROTEIN L15"/>
    <property type="match status" value="1"/>
</dbReference>
<organism evidence="8 9">
    <name type="scientific">Rhizobium soli</name>
    <dbReference type="NCBI Taxonomy" id="424798"/>
    <lineage>
        <taxon>Bacteria</taxon>
        <taxon>Pseudomonadati</taxon>
        <taxon>Pseudomonadota</taxon>
        <taxon>Alphaproteobacteria</taxon>
        <taxon>Hyphomicrobiales</taxon>
        <taxon>Rhizobiaceae</taxon>
        <taxon>Rhizobium/Agrobacterium group</taxon>
        <taxon>Rhizobium</taxon>
    </lineage>
</organism>
<feature type="region of interest" description="Disordered" evidence="6">
    <location>
        <begin position="1"/>
        <end position="40"/>
    </location>
</feature>
<dbReference type="GO" id="GO:0019843">
    <property type="term" value="F:rRNA binding"/>
    <property type="evidence" value="ECO:0007669"/>
    <property type="project" value="UniProtKB-UniRule"/>
</dbReference>
<dbReference type="RefSeq" id="WP_184655187.1">
    <property type="nucleotide sequence ID" value="NZ_JACHBU010000005.1"/>
</dbReference>
<dbReference type="InterPro" id="IPR036227">
    <property type="entry name" value="Ribosomal_uL15/eL18_sf"/>
</dbReference>
<reference evidence="8 9" key="1">
    <citation type="submission" date="2020-08" db="EMBL/GenBank/DDBJ databases">
        <title>The Agave Microbiome: Exploring the role of microbial communities in plant adaptations to desert environments.</title>
        <authorList>
            <person name="Partida-Martinez L.P."/>
        </authorList>
    </citation>
    <scope>NUCLEOTIDE SEQUENCE [LARGE SCALE GENOMIC DNA]</scope>
    <source>
        <strain evidence="8 9">AS3.12</strain>
    </source>
</reference>
<comment type="function">
    <text evidence="4">Binds to the 23S rRNA.</text>
</comment>
<gene>
    <name evidence="4" type="primary">rplO</name>
    <name evidence="8" type="ORF">F4695_003072</name>
</gene>
<proteinExistence type="inferred from homology"/>
<dbReference type="InterPro" id="IPR005749">
    <property type="entry name" value="Ribosomal_uL15_bac-type"/>
</dbReference>
<keyword evidence="4" id="KW-0694">RNA-binding</keyword>
<feature type="compositionally biased region" description="Gly residues" evidence="6">
    <location>
        <begin position="21"/>
        <end position="35"/>
    </location>
</feature>
<evidence type="ECO:0000256" key="4">
    <source>
        <dbReference type="HAMAP-Rule" id="MF_01341"/>
    </source>
</evidence>
<dbReference type="NCBIfam" id="TIGR01071">
    <property type="entry name" value="rplO_bact"/>
    <property type="match status" value="1"/>
</dbReference>
<dbReference type="PANTHER" id="PTHR12934:SF11">
    <property type="entry name" value="LARGE RIBOSOMAL SUBUNIT PROTEIN UL15M"/>
    <property type="match status" value="1"/>
</dbReference>
<dbReference type="HAMAP" id="MF_01341">
    <property type="entry name" value="Ribosomal_uL15"/>
    <property type="match status" value="1"/>
</dbReference>
<dbReference type="GO" id="GO:0022625">
    <property type="term" value="C:cytosolic large ribosomal subunit"/>
    <property type="evidence" value="ECO:0007669"/>
    <property type="project" value="TreeGrafter"/>
</dbReference>
<keyword evidence="3 4" id="KW-0687">Ribonucleoprotein</keyword>
<accession>A0A7X0MSH5</accession>
<comment type="similarity">
    <text evidence="1 4 5">Belongs to the universal ribosomal protein uL15 family.</text>
</comment>
<keyword evidence="9" id="KW-1185">Reference proteome</keyword>
<dbReference type="InterPro" id="IPR021131">
    <property type="entry name" value="Ribosomal_uL15/eL18"/>
</dbReference>
<dbReference type="GO" id="GO:0003735">
    <property type="term" value="F:structural constituent of ribosome"/>
    <property type="evidence" value="ECO:0007669"/>
    <property type="project" value="InterPro"/>
</dbReference>
<name>A0A7X0MSH5_9HYPH</name>
<evidence type="ECO:0000256" key="1">
    <source>
        <dbReference type="ARBA" id="ARBA00007320"/>
    </source>
</evidence>
<feature type="compositionally biased region" description="Basic and acidic residues" evidence="6">
    <location>
        <begin position="1"/>
        <end position="18"/>
    </location>
</feature>
<evidence type="ECO:0000313" key="9">
    <source>
        <dbReference type="Proteomes" id="UP000585437"/>
    </source>
</evidence>
<evidence type="ECO:0000256" key="3">
    <source>
        <dbReference type="ARBA" id="ARBA00023274"/>
    </source>
</evidence>
<evidence type="ECO:0000256" key="6">
    <source>
        <dbReference type="SAM" id="MobiDB-lite"/>
    </source>
</evidence>
<dbReference type="Proteomes" id="UP000585437">
    <property type="component" value="Unassembled WGS sequence"/>
</dbReference>
<dbReference type="PROSITE" id="PS00475">
    <property type="entry name" value="RIBOSOMAL_L15"/>
    <property type="match status" value="1"/>
</dbReference>
<evidence type="ECO:0000313" key="8">
    <source>
        <dbReference type="EMBL" id="MBB6509704.1"/>
    </source>
</evidence>
<dbReference type="InterPro" id="IPR030878">
    <property type="entry name" value="Ribosomal_uL15"/>
</dbReference>
<dbReference type="Pfam" id="PF00828">
    <property type="entry name" value="Ribosomal_L27A"/>
    <property type="match status" value="1"/>
</dbReference>
<dbReference type="SUPFAM" id="SSF52080">
    <property type="entry name" value="Ribosomal proteins L15p and L18e"/>
    <property type="match status" value="1"/>
</dbReference>
<feature type="domain" description="Large ribosomal subunit protein uL15/eL18" evidence="7">
    <location>
        <begin position="75"/>
        <end position="148"/>
    </location>
</feature>
<protein>
    <recommendedName>
        <fullName evidence="4">Large ribosomal subunit protein uL15</fullName>
    </recommendedName>
</protein>
<evidence type="ECO:0000256" key="5">
    <source>
        <dbReference type="RuleBase" id="RU003888"/>
    </source>
</evidence>
<dbReference type="EMBL" id="JACHBU010000005">
    <property type="protein sequence ID" value="MBB6509704.1"/>
    <property type="molecule type" value="Genomic_DNA"/>
</dbReference>
<dbReference type="InterPro" id="IPR001196">
    <property type="entry name" value="Ribosomal_uL15_CS"/>
</dbReference>
<evidence type="ECO:0000259" key="7">
    <source>
        <dbReference type="Pfam" id="PF00828"/>
    </source>
</evidence>
<sequence>MKLNEIKDNEGSSKDRIRVGRGIGSGKGKTGGRGVKGQKARSGVSINGFEGGQMPIYRRLPKRGFNNIFASEYATVSLGRIQTAIDAGKLDANATIDAAALKAAGVIRRLKDGVRVLSGGELTTKVSIEVAGASKAAVEKIEKSGGSIKLLVVAETAAE</sequence>
<comment type="caution">
    <text evidence="8">The sequence shown here is derived from an EMBL/GenBank/DDBJ whole genome shotgun (WGS) entry which is preliminary data.</text>
</comment>
<comment type="subunit">
    <text evidence="4">Part of the 50S ribosomal subunit.</text>
</comment>
<keyword evidence="4" id="KW-0699">rRNA-binding</keyword>